<dbReference type="InterPro" id="IPR006528">
    <property type="entry name" value="Phage_head_morphogenesis_dom"/>
</dbReference>
<feature type="domain" description="Phage head morphogenesis" evidence="1">
    <location>
        <begin position="159"/>
        <end position="206"/>
    </location>
</feature>
<comment type="caution">
    <text evidence="2">The sequence shown here is derived from an EMBL/GenBank/DDBJ whole genome shotgun (WGS) entry which is preliminary data.</text>
</comment>
<evidence type="ECO:0000313" key="2">
    <source>
        <dbReference type="EMBL" id="PDS23762.1"/>
    </source>
</evidence>
<organism evidence="2 3">
    <name type="scientific">Flavobacterium branchiophilum</name>
    <dbReference type="NCBI Taxonomy" id="55197"/>
    <lineage>
        <taxon>Bacteria</taxon>
        <taxon>Pseudomonadati</taxon>
        <taxon>Bacteroidota</taxon>
        <taxon>Flavobacteriia</taxon>
        <taxon>Flavobacteriales</taxon>
        <taxon>Flavobacteriaceae</taxon>
        <taxon>Flavobacterium</taxon>
    </lineage>
</organism>
<proteinExistence type="predicted"/>
<evidence type="ECO:0000313" key="3">
    <source>
        <dbReference type="Proteomes" id="UP000220828"/>
    </source>
</evidence>
<gene>
    <name evidence="2" type="ORF">B0A77_09920</name>
</gene>
<name>A0A2H3KCC5_9FLAO</name>
<dbReference type="AlphaFoldDB" id="A0A2H3KCC5"/>
<protein>
    <recommendedName>
        <fullName evidence="1">Phage head morphogenesis domain-containing protein</fullName>
    </recommendedName>
</protein>
<feature type="non-terminal residue" evidence="2">
    <location>
        <position position="284"/>
    </location>
</feature>
<reference evidence="2 3" key="1">
    <citation type="submission" date="2017-09" db="EMBL/GenBank/DDBJ databases">
        <title>Whole genomes of Flavobacteriaceae.</title>
        <authorList>
            <person name="Stine C."/>
            <person name="Li C."/>
            <person name="Tadesse D."/>
        </authorList>
    </citation>
    <scope>NUCLEOTIDE SEQUENCE [LARGE SCALE GENOMIC DNA]</scope>
    <source>
        <strain evidence="2 3">ATCC 35036</strain>
    </source>
</reference>
<dbReference type="Pfam" id="PF04233">
    <property type="entry name" value="Phage_Mu_F"/>
    <property type="match status" value="1"/>
</dbReference>
<sequence length="284" mass="32146">MYEDCECKSCKSIKVKLSLKDDTNNLLNVAKKAFKHLHEKGSYKPNDLKTEEPYINLITEINDVFNKTLIDNVVDDKLLDVLQNDVFLFSGLKTHAQLFEASRLMLDESGKIKPLDTFLKDFNKLNIGYNQNYLAVEYVFALGTSAMAQRWAGFSDDDGYYLQYRTDGGPNVRDSHAALNNTTLPKADPFWDSFMPLNGWNCHCMVVEVLAMRYEKSDSKKAIEQGVAATTQIGKDGKNKLAIFRFNPGKDKVIFPPNHPYNKVAGANKVKEILTEKQKEALKA</sequence>
<evidence type="ECO:0000259" key="1">
    <source>
        <dbReference type="Pfam" id="PF04233"/>
    </source>
</evidence>
<accession>A0A2H3KCC5</accession>
<dbReference type="Proteomes" id="UP000220828">
    <property type="component" value="Unassembled WGS sequence"/>
</dbReference>
<dbReference type="EMBL" id="PCMW01000054">
    <property type="protein sequence ID" value="PDS23762.1"/>
    <property type="molecule type" value="Genomic_DNA"/>
</dbReference>